<feature type="region of interest" description="Disordered" evidence="16">
    <location>
        <begin position="933"/>
        <end position="958"/>
    </location>
</feature>
<dbReference type="OrthoDB" id="9810135at2"/>
<dbReference type="GO" id="GO:0033202">
    <property type="term" value="C:DNA helicase complex"/>
    <property type="evidence" value="ECO:0007669"/>
    <property type="project" value="TreeGrafter"/>
</dbReference>
<dbReference type="InterPro" id="IPR000212">
    <property type="entry name" value="DNA_helicase_UvrD/REP"/>
</dbReference>
<keyword evidence="3" id="KW-0227">DNA damage</keyword>
<comment type="catalytic activity">
    <reaction evidence="11">
        <text>Couples ATP hydrolysis with the unwinding of duplex DNA by translocating in the 3'-5' direction.</text>
        <dbReference type="EC" id="5.6.2.4"/>
    </reaction>
</comment>
<evidence type="ECO:0000256" key="4">
    <source>
        <dbReference type="ARBA" id="ARBA00022801"/>
    </source>
</evidence>
<reference evidence="20" key="1">
    <citation type="submission" date="2018-12" db="EMBL/GenBank/DDBJ databases">
        <title>Complete genome sequence of Roseovarius sp. MME-070.</title>
        <authorList>
            <person name="Nam Y.-D."/>
            <person name="Kang J."/>
            <person name="Chung W.-H."/>
            <person name="Park Y.S."/>
        </authorList>
    </citation>
    <scope>NUCLEOTIDE SEQUENCE [LARGE SCALE GENOMIC DNA]</scope>
    <source>
        <strain evidence="20">MME-070</strain>
    </source>
</reference>
<evidence type="ECO:0000256" key="9">
    <source>
        <dbReference type="ARBA" id="ARBA00023204"/>
    </source>
</evidence>
<dbReference type="GO" id="GO:0004527">
    <property type="term" value="F:exonuclease activity"/>
    <property type="evidence" value="ECO:0007669"/>
    <property type="project" value="UniProtKB-KW"/>
</dbReference>
<accession>A0A6I6ITA1</accession>
<evidence type="ECO:0000256" key="3">
    <source>
        <dbReference type="ARBA" id="ARBA00022763"/>
    </source>
</evidence>
<comment type="catalytic activity">
    <reaction evidence="14">
        <text>ATP + H2O = ADP + phosphate + H(+)</text>
        <dbReference type="Rhea" id="RHEA:13065"/>
        <dbReference type="ChEBI" id="CHEBI:15377"/>
        <dbReference type="ChEBI" id="CHEBI:15378"/>
        <dbReference type="ChEBI" id="CHEBI:30616"/>
        <dbReference type="ChEBI" id="CHEBI:43474"/>
        <dbReference type="ChEBI" id="CHEBI:456216"/>
        <dbReference type="EC" id="5.6.2.4"/>
    </reaction>
</comment>
<keyword evidence="5 15" id="KW-0347">Helicase</keyword>
<dbReference type="PANTHER" id="PTHR11070">
    <property type="entry name" value="UVRD / RECB / PCRA DNA HELICASE FAMILY MEMBER"/>
    <property type="match status" value="1"/>
</dbReference>
<dbReference type="Proteomes" id="UP000428330">
    <property type="component" value="Chromosome"/>
</dbReference>
<evidence type="ECO:0000256" key="8">
    <source>
        <dbReference type="ARBA" id="ARBA00023125"/>
    </source>
</evidence>
<keyword evidence="4 15" id="KW-0378">Hydrolase</keyword>
<dbReference type="KEGG" id="rom:EI983_18590"/>
<dbReference type="InterPro" id="IPR038726">
    <property type="entry name" value="PDDEXK_AddAB-type"/>
</dbReference>
<name>A0A6I6ITA1_9RHOB</name>
<evidence type="ECO:0000256" key="5">
    <source>
        <dbReference type="ARBA" id="ARBA00022806"/>
    </source>
</evidence>
<evidence type="ECO:0000259" key="18">
    <source>
        <dbReference type="PROSITE" id="PS51217"/>
    </source>
</evidence>
<dbReference type="Pfam" id="PF00580">
    <property type="entry name" value="UvrD-helicase"/>
    <property type="match status" value="1"/>
</dbReference>
<gene>
    <name evidence="19" type="primary">addA</name>
    <name evidence="19" type="ORF">EI983_18590</name>
</gene>
<dbReference type="Gene3D" id="1.10.486.10">
    <property type="entry name" value="PCRA, domain 4"/>
    <property type="match status" value="1"/>
</dbReference>
<keyword evidence="9" id="KW-0234">DNA repair</keyword>
<evidence type="ECO:0000259" key="17">
    <source>
        <dbReference type="PROSITE" id="PS51198"/>
    </source>
</evidence>
<dbReference type="InterPro" id="IPR011335">
    <property type="entry name" value="Restrct_endonuc-II-like"/>
</dbReference>
<dbReference type="EMBL" id="CP034348">
    <property type="protein sequence ID" value="QGY00481.1"/>
    <property type="molecule type" value="Genomic_DNA"/>
</dbReference>
<evidence type="ECO:0000256" key="6">
    <source>
        <dbReference type="ARBA" id="ARBA00022839"/>
    </source>
</evidence>
<dbReference type="GO" id="GO:0043138">
    <property type="term" value="F:3'-5' DNA helicase activity"/>
    <property type="evidence" value="ECO:0007669"/>
    <property type="project" value="UniProtKB-EC"/>
</dbReference>
<evidence type="ECO:0000256" key="15">
    <source>
        <dbReference type="PROSITE-ProRule" id="PRU00560"/>
    </source>
</evidence>
<evidence type="ECO:0000256" key="16">
    <source>
        <dbReference type="SAM" id="MobiDB-lite"/>
    </source>
</evidence>
<protein>
    <recommendedName>
        <fullName evidence="12">DNA 3'-5' helicase</fullName>
        <ecNumber evidence="12">5.6.2.4</ecNumber>
    </recommendedName>
    <alternativeName>
        <fullName evidence="13">DNA 3'-5' helicase II</fullName>
    </alternativeName>
</protein>
<evidence type="ECO:0000256" key="12">
    <source>
        <dbReference type="ARBA" id="ARBA00034808"/>
    </source>
</evidence>
<dbReference type="InterPro" id="IPR014016">
    <property type="entry name" value="UvrD-like_ATP-bd"/>
</dbReference>
<dbReference type="AlphaFoldDB" id="A0A6I6ITA1"/>
<dbReference type="InterPro" id="IPR014017">
    <property type="entry name" value="DNA_helicase_UvrD-like_C"/>
</dbReference>
<evidence type="ECO:0000313" key="20">
    <source>
        <dbReference type="Proteomes" id="UP000428330"/>
    </source>
</evidence>
<evidence type="ECO:0000256" key="1">
    <source>
        <dbReference type="ARBA" id="ARBA00022722"/>
    </source>
</evidence>
<dbReference type="InterPro" id="IPR027417">
    <property type="entry name" value="P-loop_NTPase"/>
</dbReference>
<dbReference type="InterPro" id="IPR011604">
    <property type="entry name" value="PDDEXK-like_dom_sf"/>
</dbReference>
<evidence type="ECO:0000256" key="11">
    <source>
        <dbReference type="ARBA" id="ARBA00034617"/>
    </source>
</evidence>
<sequence length="1119" mass="122941">MMQRDDATLTQLKAAQPDRSTWLSANAGSGKTRVLTNRVALLLLGGVDPQHILCLTYTKAAASEMQNRLFKRLGEWAMLPDDRLSAELRELGLDGPVDADALSRARRLFASAIETPGGLKIQTIHSFCSALLRRFPLEAGVTPQFKEMEERDAALLRSEITERIAESDQAPLLYDVARHYSGDSFEALTAEISRHRAQFALPLTDDALAARFGQDPSLSEKDIAAQVFLGGEQALLTTLLPALRASSTNDQKAAGKLSLISALDHRALPLLEDVFLTGKGANEPFTAKIGSFPTKNCQKGLAHIMPELEQWMARVETNREKRLTASVIARTRALHAFANVFLPAYAAAKQRRGLLDFDDLILKARDLLTDRDVAAWVLFRLDGGIDHILVDEAQDTSPVQWQVIERLAQEFTSGQGARGDVLRTIFVVGDKKQSIYSFQGADPRAFDQMRAEFAARLSGGNSPLQEMEMGYSFRSSHAILSLVDHTFSDAEQSGFAQEQSHKAFKADMPGRVDLWPIIPKPEKEDKPAWHMPVDVKASNDPAVLLAQDIARHIRELIDSKHPIPAEPEHGGPYLSRAVQPGDFLILVQRRSELFHEIIRECKARNLPIAGADRLKVGAELAVRDLAAVLSFLATPEDNLSLAVALKSPLFGWSEAQLYDLAQGREDAYLWAELRNRAADFPDTVAILQDLRDEADFLRPYELIERILTRHDGRRRILARLGPEAEDGIDALLAQAMAYERLAVDSLTGFLVWLEADELEIKRQMDSAGNRIRVMTVHGAKGLEAPIVILPDTGPRKLELRDQVIQSGDTPLWRSRAESAPSAIITATEEIKAAERAERDRLLYVAMTRAEKWLIVAAAGEPGTKGESWYEKITAGMQAAGARPHAFARGEGLRLSHGNWAETEPVSTPPRAEDLPDLPAMFLSPAPMPAAPVKTLSPSDLGGAKALPGEEGLDEDEAKSRGRRIHELLEILPQHDPAEWPQIAAALIGDDSAALLPEVAHVLTRPDLAWLFRGNILAEVPVTADLPALGGRRIHGVIDLLHISADRVLAVDFKSNALVPDTPDACPLGLLQQMGAYADALQQIYPDRPVETAFLWTKTASLMVLPHDLVTDALVSTHIS</sequence>
<dbReference type="NCBIfam" id="TIGR02784">
    <property type="entry name" value="addA_alphas"/>
    <property type="match status" value="1"/>
</dbReference>
<dbReference type="Pfam" id="PF13361">
    <property type="entry name" value="UvrD_C"/>
    <property type="match status" value="1"/>
</dbReference>
<keyword evidence="6" id="KW-0269">Exonuclease</keyword>
<keyword evidence="8" id="KW-0238">DNA-binding</keyword>
<dbReference type="EC" id="5.6.2.4" evidence="12"/>
<keyword evidence="2 15" id="KW-0547">Nucleotide-binding</keyword>
<evidence type="ECO:0000256" key="13">
    <source>
        <dbReference type="ARBA" id="ARBA00034923"/>
    </source>
</evidence>
<dbReference type="GO" id="GO:0005829">
    <property type="term" value="C:cytosol"/>
    <property type="evidence" value="ECO:0007669"/>
    <property type="project" value="TreeGrafter"/>
</dbReference>
<dbReference type="Pfam" id="PF12705">
    <property type="entry name" value="PDDEXK_1"/>
    <property type="match status" value="1"/>
</dbReference>
<keyword evidence="10" id="KW-0413">Isomerase</keyword>
<feature type="domain" description="UvrD-like helicase C-terminal" evidence="18">
    <location>
        <begin position="495"/>
        <end position="781"/>
    </location>
</feature>
<feature type="domain" description="UvrD-like helicase ATP-binding" evidence="17">
    <location>
        <begin position="4"/>
        <end position="476"/>
    </location>
</feature>
<dbReference type="Gene3D" id="3.40.50.300">
    <property type="entry name" value="P-loop containing nucleotide triphosphate hydrolases"/>
    <property type="match status" value="4"/>
</dbReference>
<feature type="binding site" evidence="15">
    <location>
        <begin position="25"/>
        <end position="32"/>
    </location>
    <ligand>
        <name>ATP</name>
        <dbReference type="ChEBI" id="CHEBI:30616"/>
    </ligand>
</feature>
<evidence type="ECO:0000256" key="2">
    <source>
        <dbReference type="ARBA" id="ARBA00022741"/>
    </source>
</evidence>
<evidence type="ECO:0000313" key="19">
    <source>
        <dbReference type="EMBL" id="QGY00481.1"/>
    </source>
</evidence>
<dbReference type="PROSITE" id="PS51217">
    <property type="entry name" value="UVRD_HELICASE_CTER"/>
    <property type="match status" value="1"/>
</dbReference>
<dbReference type="PANTHER" id="PTHR11070:SF2">
    <property type="entry name" value="ATP-DEPENDENT DNA HELICASE SRS2"/>
    <property type="match status" value="1"/>
</dbReference>
<dbReference type="SUPFAM" id="SSF52980">
    <property type="entry name" value="Restriction endonuclease-like"/>
    <property type="match status" value="1"/>
</dbReference>
<dbReference type="SUPFAM" id="SSF52540">
    <property type="entry name" value="P-loop containing nucleoside triphosphate hydrolases"/>
    <property type="match status" value="1"/>
</dbReference>
<dbReference type="GO" id="GO:0000725">
    <property type="term" value="P:recombinational repair"/>
    <property type="evidence" value="ECO:0007669"/>
    <property type="project" value="TreeGrafter"/>
</dbReference>
<dbReference type="GO" id="GO:0003677">
    <property type="term" value="F:DNA binding"/>
    <property type="evidence" value="ECO:0007669"/>
    <property type="project" value="UniProtKB-KW"/>
</dbReference>
<keyword evidence="1" id="KW-0540">Nuclease</keyword>
<evidence type="ECO:0000256" key="7">
    <source>
        <dbReference type="ARBA" id="ARBA00022840"/>
    </source>
</evidence>
<dbReference type="InterPro" id="IPR014151">
    <property type="entry name" value="DNA_helicase_AddA"/>
</dbReference>
<dbReference type="GO" id="GO:0005524">
    <property type="term" value="F:ATP binding"/>
    <property type="evidence" value="ECO:0007669"/>
    <property type="project" value="UniProtKB-UniRule"/>
</dbReference>
<keyword evidence="7 15" id="KW-0067">ATP-binding</keyword>
<evidence type="ECO:0000256" key="14">
    <source>
        <dbReference type="ARBA" id="ARBA00048988"/>
    </source>
</evidence>
<organism evidence="19 20">
    <name type="scientific">Roseovarius faecimaris</name>
    <dbReference type="NCBI Taxonomy" id="2494550"/>
    <lineage>
        <taxon>Bacteria</taxon>
        <taxon>Pseudomonadati</taxon>
        <taxon>Pseudomonadota</taxon>
        <taxon>Alphaproteobacteria</taxon>
        <taxon>Rhodobacterales</taxon>
        <taxon>Roseobacteraceae</taxon>
        <taxon>Roseovarius</taxon>
    </lineage>
</organism>
<keyword evidence="20" id="KW-1185">Reference proteome</keyword>
<dbReference type="Gene3D" id="3.90.320.10">
    <property type="match status" value="1"/>
</dbReference>
<proteinExistence type="predicted"/>
<evidence type="ECO:0000256" key="10">
    <source>
        <dbReference type="ARBA" id="ARBA00023235"/>
    </source>
</evidence>
<dbReference type="PROSITE" id="PS51198">
    <property type="entry name" value="UVRD_HELICASE_ATP_BIND"/>
    <property type="match status" value="1"/>
</dbReference>